<feature type="compositionally biased region" description="Polar residues" evidence="1">
    <location>
        <begin position="73"/>
        <end position="88"/>
    </location>
</feature>
<protein>
    <submittedName>
        <fullName evidence="2">Uncharacterized protein</fullName>
    </submittedName>
</protein>
<name>A0AAV6TP39_9ARAC</name>
<evidence type="ECO:0000313" key="2">
    <source>
        <dbReference type="EMBL" id="KAG8173757.1"/>
    </source>
</evidence>
<keyword evidence="3" id="KW-1185">Reference proteome</keyword>
<feature type="compositionally biased region" description="Pro residues" evidence="1">
    <location>
        <begin position="23"/>
        <end position="40"/>
    </location>
</feature>
<reference evidence="2 3" key="1">
    <citation type="journal article" date="2022" name="Nat. Ecol. Evol.">
        <title>A masculinizing supergene underlies an exaggerated male reproductive morph in a spider.</title>
        <authorList>
            <person name="Hendrickx F."/>
            <person name="De Corte Z."/>
            <person name="Sonet G."/>
            <person name="Van Belleghem S.M."/>
            <person name="Kostlbacher S."/>
            <person name="Vangestel C."/>
        </authorList>
    </citation>
    <scope>NUCLEOTIDE SEQUENCE [LARGE SCALE GENOMIC DNA]</scope>
    <source>
        <strain evidence="2">W744_W776</strain>
    </source>
</reference>
<organism evidence="2 3">
    <name type="scientific">Oedothorax gibbosus</name>
    <dbReference type="NCBI Taxonomy" id="931172"/>
    <lineage>
        <taxon>Eukaryota</taxon>
        <taxon>Metazoa</taxon>
        <taxon>Ecdysozoa</taxon>
        <taxon>Arthropoda</taxon>
        <taxon>Chelicerata</taxon>
        <taxon>Arachnida</taxon>
        <taxon>Araneae</taxon>
        <taxon>Araneomorphae</taxon>
        <taxon>Entelegynae</taxon>
        <taxon>Araneoidea</taxon>
        <taxon>Linyphiidae</taxon>
        <taxon>Erigoninae</taxon>
        <taxon>Oedothorax</taxon>
    </lineage>
</organism>
<sequence length="157" mass="16843">MKTIIPLATPPVASRTRGKTVPQDPPVTPPGAPQPPPVTMEPPSDSVPVTHTASSPGPMNSPSSPPLDENWSLVFSRSLSQRANYSRSETPRLPSRSIPSSETEQAQKITLPTHVPDPPLFLRRLRPSSQFAQALPFLPRPLPQESTRVGASPSAPP</sequence>
<feature type="compositionally biased region" description="Polar residues" evidence="1">
    <location>
        <begin position="97"/>
        <end position="110"/>
    </location>
</feature>
<proteinExistence type="predicted"/>
<dbReference type="AlphaFoldDB" id="A0AAV6TP39"/>
<dbReference type="EMBL" id="JAFNEN010001509">
    <property type="protein sequence ID" value="KAG8173757.1"/>
    <property type="molecule type" value="Genomic_DNA"/>
</dbReference>
<feature type="region of interest" description="Disordered" evidence="1">
    <location>
        <begin position="1"/>
        <end position="118"/>
    </location>
</feature>
<dbReference type="Proteomes" id="UP000827092">
    <property type="component" value="Unassembled WGS sequence"/>
</dbReference>
<gene>
    <name evidence="2" type="ORF">JTE90_013151</name>
</gene>
<comment type="caution">
    <text evidence="2">The sequence shown here is derived from an EMBL/GenBank/DDBJ whole genome shotgun (WGS) entry which is preliminary data.</text>
</comment>
<accession>A0AAV6TP39</accession>
<feature type="region of interest" description="Disordered" evidence="1">
    <location>
        <begin position="137"/>
        <end position="157"/>
    </location>
</feature>
<evidence type="ECO:0000256" key="1">
    <source>
        <dbReference type="SAM" id="MobiDB-lite"/>
    </source>
</evidence>
<evidence type="ECO:0000313" key="3">
    <source>
        <dbReference type="Proteomes" id="UP000827092"/>
    </source>
</evidence>